<sequence>MQRPQTTRKRGAPGASPDPLPQQQPFNSNFSTVQDNAMFDSQLVDWANADESGNLNSQFSGVPGFDTSTYDTSLDNSLGLANDVVPSNQLVRRHPNQQLVSRGNNGWQDLSTSTGGPGQGAWEAPDEGEEDLEQRALVAKKEAQAKRKQIPPFVQKLSSFLDDNTNTELIRWSDDGNSFIVLDEDEFARKLIPELFKHNNYASFVRQLNMYGFHKKVGLSDNSMKASENKRKTPSEYFNKYFKRGKPELLWLIQKPKNPPSSKRKREDGKLGGQGDSDEERKYTPIPAERPTKSSVVADTSTTDLTVIPKTEFTNLKQDLQTLQHQQKMISQVIQQMRRQNEQFFQQATAFQEMHNRHENSINAILTFLATFYNRSLEGQGSFAEMFGNQLPQNNGQHGNIVDMSEYPEVELDMPRPNQMRRNNRQPLLLPAPDAKKDGASPRSPVSVRGSTLSPKARNTSMFPRNTRTTTSTPANAASAATPPIKTDAETPNLVSDRDDMMNVINAANSASPPTTGPGLDFDSALQHFQNADGNTPLTSQQRTDVLSMMQANMSKGGAGSPNPLEAISQALHQNAPMSVPQIPASVEQLAYLQKLQEAQAAQVQSLADRLQPLSPSGQIPGLYEGSGEPPQDFALDDWLATGDSGEYFPTQPYSNDAAFDNDLFGYDGDDAHIPQPSGLESDKTSNNGFLSEENARLLAESAGNAGRVESVSSRGTSPTSPADSLAHQAEEVGSATKRRKVG</sequence>
<dbReference type="EMBL" id="WNWQ01000039">
    <property type="protein sequence ID" value="KAE9982667.1"/>
    <property type="molecule type" value="Genomic_DNA"/>
</dbReference>
<dbReference type="Proteomes" id="UP000490939">
    <property type="component" value="Unassembled WGS sequence"/>
</dbReference>
<evidence type="ECO:0000256" key="4">
    <source>
        <dbReference type="ARBA" id="ARBA00023242"/>
    </source>
</evidence>
<dbReference type="Gene3D" id="1.10.10.10">
    <property type="entry name" value="Winged helix-like DNA-binding domain superfamily/Winged helix DNA-binding domain"/>
    <property type="match status" value="1"/>
</dbReference>
<dbReference type="GO" id="GO:0005634">
    <property type="term" value="C:nucleus"/>
    <property type="evidence" value="ECO:0007669"/>
    <property type="project" value="UniProtKB-SubCell"/>
</dbReference>
<organism evidence="10 12">
    <name type="scientific">Venturia inaequalis</name>
    <name type="common">Apple scab fungus</name>
    <dbReference type="NCBI Taxonomy" id="5025"/>
    <lineage>
        <taxon>Eukaryota</taxon>
        <taxon>Fungi</taxon>
        <taxon>Dikarya</taxon>
        <taxon>Ascomycota</taxon>
        <taxon>Pezizomycotina</taxon>
        <taxon>Dothideomycetes</taxon>
        <taxon>Pleosporomycetidae</taxon>
        <taxon>Venturiales</taxon>
        <taxon>Venturiaceae</taxon>
        <taxon>Venturia</taxon>
    </lineage>
</organism>
<comment type="subcellular location">
    <subcellularLocation>
        <location evidence="1">Nucleus</location>
    </subcellularLocation>
</comment>
<evidence type="ECO:0000313" key="12">
    <source>
        <dbReference type="Proteomes" id="UP000490939"/>
    </source>
</evidence>
<feature type="region of interest" description="Disordered" evidence="6">
    <location>
        <begin position="1"/>
        <end position="34"/>
    </location>
</feature>
<evidence type="ECO:0000256" key="1">
    <source>
        <dbReference type="ARBA" id="ARBA00004123"/>
    </source>
</evidence>
<dbReference type="EMBL" id="WNWS01000197">
    <property type="protein sequence ID" value="KAE9975332.1"/>
    <property type="molecule type" value="Genomic_DNA"/>
</dbReference>
<evidence type="ECO:0000259" key="7">
    <source>
        <dbReference type="SMART" id="SM00415"/>
    </source>
</evidence>
<accession>A0A8H3VNF8</accession>
<evidence type="ECO:0000313" key="10">
    <source>
        <dbReference type="EMBL" id="KAE9993542.1"/>
    </source>
</evidence>
<proteinExistence type="inferred from homology"/>
<dbReference type="Proteomes" id="UP000447873">
    <property type="component" value="Unassembled WGS sequence"/>
</dbReference>
<dbReference type="InterPro" id="IPR036388">
    <property type="entry name" value="WH-like_DNA-bd_sf"/>
</dbReference>
<reference evidence="10 12" key="1">
    <citation type="submission" date="2019-07" db="EMBL/GenBank/DDBJ databases">
        <title>Venturia inaequalis Genome Resource.</title>
        <authorList>
            <person name="Lichtner F.J."/>
        </authorList>
    </citation>
    <scope>NUCLEOTIDE SEQUENCE [LARGE SCALE GENOMIC DNA]</scope>
    <source>
        <strain evidence="8 11">120213</strain>
        <strain evidence="9">Bline_iso_100314</strain>
        <strain evidence="10 12">DMI_063113</strain>
    </source>
</reference>
<feature type="compositionally biased region" description="Low complexity" evidence="6">
    <location>
        <begin position="464"/>
        <end position="484"/>
    </location>
</feature>
<dbReference type="PRINTS" id="PR00056">
    <property type="entry name" value="HSFDOMAIN"/>
</dbReference>
<evidence type="ECO:0000256" key="6">
    <source>
        <dbReference type="SAM" id="MobiDB-lite"/>
    </source>
</evidence>
<feature type="compositionally biased region" description="Polar residues" evidence="6">
    <location>
        <begin position="711"/>
        <end position="723"/>
    </location>
</feature>
<dbReference type="PANTHER" id="PTHR10015:SF427">
    <property type="entry name" value="HEAT SHOCK FACTOR PROTEIN"/>
    <property type="match status" value="1"/>
</dbReference>
<dbReference type="AlphaFoldDB" id="A0A8H3VNF8"/>
<feature type="compositionally biased region" description="Polar residues" evidence="6">
    <location>
        <begin position="23"/>
        <end position="34"/>
    </location>
</feature>
<dbReference type="GO" id="GO:0043565">
    <property type="term" value="F:sequence-specific DNA binding"/>
    <property type="evidence" value="ECO:0007669"/>
    <property type="project" value="InterPro"/>
</dbReference>
<comment type="similarity">
    <text evidence="2 5">Belongs to the HSF family.</text>
</comment>
<feature type="compositionally biased region" description="Basic residues" evidence="6">
    <location>
        <begin position="1"/>
        <end position="11"/>
    </location>
</feature>
<keyword evidence="4" id="KW-0539">Nucleus</keyword>
<dbReference type="FunFam" id="1.10.10.10:FF:000173">
    <property type="entry name" value="Heat shock transcription factor Hsf1"/>
    <property type="match status" value="1"/>
</dbReference>
<dbReference type="PANTHER" id="PTHR10015">
    <property type="entry name" value="HEAT SHOCK TRANSCRIPTION FACTOR"/>
    <property type="match status" value="1"/>
</dbReference>
<dbReference type="Proteomes" id="UP000433883">
    <property type="component" value="Unassembled WGS sequence"/>
</dbReference>
<gene>
    <name evidence="9" type="ORF">BLS_005590</name>
    <name evidence="10" type="ORF">EG327_004553</name>
    <name evidence="8" type="ORF">EG328_003232</name>
</gene>
<keyword evidence="12" id="KW-1185">Reference proteome</keyword>
<dbReference type="SMART" id="SM00415">
    <property type="entry name" value="HSF"/>
    <property type="match status" value="1"/>
</dbReference>
<dbReference type="OrthoDB" id="60033at2759"/>
<evidence type="ECO:0000256" key="3">
    <source>
        <dbReference type="ARBA" id="ARBA00023125"/>
    </source>
</evidence>
<dbReference type="InterPro" id="IPR036390">
    <property type="entry name" value="WH_DNA-bd_sf"/>
</dbReference>
<feature type="region of interest" description="Disordered" evidence="6">
    <location>
        <begin position="252"/>
        <end position="297"/>
    </location>
</feature>
<feature type="compositionally biased region" description="Polar residues" evidence="6">
    <location>
        <begin position="449"/>
        <end position="463"/>
    </location>
</feature>
<comment type="caution">
    <text evidence="10">The sequence shown here is derived from an EMBL/GenBank/DDBJ whole genome shotgun (WGS) entry which is preliminary data.</text>
</comment>
<evidence type="ECO:0000256" key="2">
    <source>
        <dbReference type="ARBA" id="ARBA00006403"/>
    </source>
</evidence>
<keyword evidence="3" id="KW-0238">DNA-binding</keyword>
<feature type="domain" description="HSF-type DNA-binding" evidence="7">
    <location>
        <begin position="149"/>
        <end position="256"/>
    </location>
</feature>
<dbReference type="EMBL" id="WNWR01000027">
    <property type="protein sequence ID" value="KAE9993542.1"/>
    <property type="molecule type" value="Genomic_DNA"/>
</dbReference>
<feature type="region of interest" description="Disordered" evidence="6">
    <location>
        <begin position="429"/>
        <end position="491"/>
    </location>
</feature>
<dbReference type="GO" id="GO:0003700">
    <property type="term" value="F:DNA-binding transcription factor activity"/>
    <property type="evidence" value="ECO:0007669"/>
    <property type="project" value="InterPro"/>
</dbReference>
<dbReference type="Pfam" id="PF00447">
    <property type="entry name" value="HSF_DNA-bind"/>
    <property type="match status" value="1"/>
</dbReference>
<evidence type="ECO:0000313" key="8">
    <source>
        <dbReference type="EMBL" id="KAE9975332.1"/>
    </source>
</evidence>
<evidence type="ECO:0000256" key="5">
    <source>
        <dbReference type="RuleBase" id="RU004020"/>
    </source>
</evidence>
<name>A0A8H3VNF8_VENIN</name>
<protein>
    <recommendedName>
        <fullName evidence="7">HSF-type DNA-binding domain-containing protein</fullName>
    </recommendedName>
</protein>
<evidence type="ECO:0000313" key="9">
    <source>
        <dbReference type="EMBL" id="KAE9982667.1"/>
    </source>
</evidence>
<feature type="region of interest" description="Disordered" evidence="6">
    <location>
        <begin position="660"/>
        <end position="743"/>
    </location>
</feature>
<dbReference type="SUPFAM" id="SSF46785">
    <property type="entry name" value="Winged helix' DNA-binding domain"/>
    <property type="match status" value="1"/>
</dbReference>
<dbReference type="InterPro" id="IPR000232">
    <property type="entry name" value="HSF_DNA-bd"/>
</dbReference>
<feature type="compositionally biased region" description="Polar residues" evidence="6">
    <location>
        <begin position="99"/>
        <end position="114"/>
    </location>
</feature>
<feature type="region of interest" description="Disordered" evidence="6">
    <location>
        <begin position="99"/>
        <end position="127"/>
    </location>
</feature>
<evidence type="ECO:0000313" key="11">
    <source>
        <dbReference type="Proteomes" id="UP000447873"/>
    </source>
</evidence>
<feature type="region of interest" description="Disordered" evidence="6">
    <location>
        <begin position="612"/>
        <end position="635"/>
    </location>
</feature>